<gene>
    <name evidence="2" type="ORF">HLB44_13960</name>
</gene>
<proteinExistence type="predicted"/>
<feature type="compositionally biased region" description="Low complexity" evidence="1">
    <location>
        <begin position="275"/>
        <end position="284"/>
    </location>
</feature>
<keyword evidence="3" id="KW-1185">Reference proteome</keyword>
<feature type="region of interest" description="Disordered" evidence="1">
    <location>
        <begin position="172"/>
        <end position="216"/>
    </location>
</feature>
<name>A0ABX2EHK1_9BURK</name>
<reference evidence="2 3" key="1">
    <citation type="submission" date="2020-05" db="EMBL/GenBank/DDBJ databases">
        <title>Aquincola sp. isolate from soil.</title>
        <authorList>
            <person name="Han J."/>
            <person name="Kim D.-U."/>
        </authorList>
    </citation>
    <scope>NUCLEOTIDE SEQUENCE [LARGE SCALE GENOMIC DNA]</scope>
    <source>
        <strain evidence="2 3">S2</strain>
    </source>
</reference>
<dbReference type="EMBL" id="JABRWJ010000004">
    <property type="protein sequence ID" value="NRF68093.1"/>
    <property type="molecule type" value="Genomic_DNA"/>
</dbReference>
<evidence type="ECO:0000313" key="3">
    <source>
        <dbReference type="Proteomes" id="UP000737171"/>
    </source>
</evidence>
<organism evidence="2 3">
    <name type="scientific">Pseudaquabacterium terrae</name>
    <dbReference type="NCBI Taxonomy" id="2732868"/>
    <lineage>
        <taxon>Bacteria</taxon>
        <taxon>Pseudomonadati</taxon>
        <taxon>Pseudomonadota</taxon>
        <taxon>Betaproteobacteria</taxon>
        <taxon>Burkholderiales</taxon>
        <taxon>Sphaerotilaceae</taxon>
        <taxon>Pseudaquabacterium</taxon>
    </lineage>
</organism>
<comment type="caution">
    <text evidence="2">The sequence shown here is derived from an EMBL/GenBank/DDBJ whole genome shotgun (WGS) entry which is preliminary data.</text>
</comment>
<evidence type="ECO:0000256" key="1">
    <source>
        <dbReference type="SAM" id="MobiDB-lite"/>
    </source>
</evidence>
<accession>A0ABX2EHK1</accession>
<evidence type="ECO:0008006" key="4">
    <source>
        <dbReference type="Google" id="ProtNLM"/>
    </source>
</evidence>
<protein>
    <recommendedName>
        <fullName evidence="4">FecR protein domain-containing protein</fullName>
    </recommendedName>
</protein>
<dbReference type="Proteomes" id="UP000737171">
    <property type="component" value="Unassembled WGS sequence"/>
</dbReference>
<evidence type="ECO:0000313" key="2">
    <source>
        <dbReference type="EMBL" id="NRF68093.1"/>
    </source>
</evidence>
<sequence length="284" mass="29601">MTVLALVAAAPLQAADAPALVTIVEGAGLVIEGARSVAAAPGLKLNAATIIDTTPATALLRIEFADGSLLDLGPDTRVMLQPPGLAGGGPRGPAYYLLQGWAKHTSGGGGKAGGQLAFAAEVQQPSGVTVSRVSGEALQLFVETGALQLQERRIKPASALALKAGEFYQRDGADKGQVSPRPAPGFLQSVPKGFRDTIPPRAAQLKGRPPEPQTQPWPGYAALKAWLSAEPVIRREFPRRFAVPARDAAFRDGLVKNLASHPEWEPVLFPPKPASAPSSPSSRP</sequence>
<feature type="region of interest" description="Disordered" evidence="1">
    <location>
        <begin position="261"/>
        <end position="284"/>
    </location>
</feature>
<dbReference type="RefSeq" id="WP_173123426.1">
    <property type="nucleotide sequence ID" value="NZ_JABRWJ010000004.1"/>
</dbReference>